<evidence type="ECO:0000313" key="5">
    <source>
        <dbReference type="Proteomes" id="UP000712570"/>
    </source>
</evidence>
<dbReference type="RefSeq" id="WP_166829667.1">
    <property type="nucleotide sequence ID" value="NZ_JAAOLX010000012.1"/>
</dbReference>
<dbReference type="Gene3D" id="3.10.450.50">
    <property type="match status" value="1"/>
</dbReference>
<dbReference type="InterPro" id="IPR004027">
    <property type="entry name" value="SEC_C_motif"/>
</dbReference>
<dbReference type="InterPro" id="IPR048469">
    <property type="entry name" value="YchJ-like_M"/>
</dbReference>
<accession>A0ABX0KU03</accession>
<comment type="caution">
    <text evidence="4">The sequence shown here is derived from an EMBL/GenBank/DDBJ whole genome shotgun (WGS) entry which is preliminary data.</text>
</comment>
<keyword evidence="5" id="KW-1185">Reference proteome</keyword>
<evidence type="ECO:0000313" key="4">
    <source>
        <dbReference type="EMBL" id="NHQ88163.1"/>
    </source>
</evidence>
<feature type="domain" description="YchJ-like middle NTF2-like" evidence="3">
    <location>
        <begin position="34"/>
        <end position="125"/>
    </location>
</feature>
<comment type="similarity">
    <text evidence="1 2">Belongs to the UPF0225 family.</text>
</comment>
<dbReference type="Proteomes" id="UP000712570">
    <property type="component" value="Unassembled WGS sequence"/>
</dbReference>
<dbReference type="HAMAP" id="MF_00612">
    <property type="entry name" value="UPF0225"/>
    <property type="match status" value="1"/>
</dbReference>
<proteinExistence type="inferred from homology"/>
<dbReference type="Pfam" id="PF17775">
    <property type="entry name" value="YchJ_M-like"/>
    <property type="match status" value="1"/>
</dbReference>
<evidence type="ECO:0000259" key="3">
    <source>
        <dbReference type="Pfam" id="PF17775"/>
    </source>
</evidence>
<gene>
    <name evidence="4" type="ORF">HA050_18815</name>
</gene>
<dbReference type="EMBL" id="JAAOLX010000012">
    <property type="protein sequence ID" value="NHQ88163.1"/>
    <property type="molecule type" value="Genomic_DNA"/>
</dbReference>
<dbReference type="PANTHER" id="PTHR33747:SF1">
    <property type="entry name" value="ADENYLATE CYCLASE-ASSOCIATED CAP C-TERMINAL DOMAIN-CONTAINING PROTEIN"/>
    <property type="match status" value="1"/>
</dbReference>
<dbReference type="Pfam" id="PF02810">
    <property type="entry name" value="SEC-C"/>
    <property type="match status" value="1"/>
</dbReference>
<name>A0ABX0KU03_9NEIS</name>
<sequence length="130" mass="14916">MGVVKVKEVNCPCDSGQLYAKCCGPFHQGLAAKTAEQLMRSRYSAFVLNLHDYLLKTWHVSTRPESLADEEPVRWLGLKIKDAQSDELLAEVEFIARYKIAGKAWKLHERSRFVFEDGCWYYIDGDILDS</sequence>
<evidence type="ECO:0000256" key="2">
    <source>
        <dbReference type="HAMAP-Rule" id="MF_00612"/>
    </source>
</evidence>
<dbReference type="InterPro" id="IPR023006">
    <property type="entry name" value="YchJ-like"/>
</dbReference>
<dbReference type="SUPFAM" id="SSF54427">
    <property type="entry name" value="NTF2-like"/>
    <property type="match status" value="1"/>
</dbReference>
<dbReference type="InterPro" id="IPR032710">
    <property type="entry name" value="NTF2-like_dom_sf"/>
</dbReference>
<dbReference type="PANTHER" id="PTHR33747">
    <property type="entry name" value="UPF0225 PROTEIN SCO1677"/>
    <property type="match status" value="1"/>
</dbReference>
<organism evidence="4 5">
    <name type="scientific">Iodobacter violaceini</name>
    <dbReference type="NCBI Taxonomy" id="3044271"/>
    <lineage>
        <taxon>Bacteria</taxon>
        <taxon>Pseudomonadati</taxon>
        <taxon>Pseudomonadota</taxon>
        <taxon>Betaproteobacteria</taxon>
        <taxon>Neisseriales</taxon>
        <taxon>Chitinibacteraceae</taxon>
        <taxon>Iodobacter</taxon>
    </lineage>
</organism>
<reference evidence="4 5" key="1">
    <citation type="submission" date="2020-03" db="EMBL/GenBank/DDBJ databases">
        <title>Draft genome sequence of environmentally isolated violet-colored cultures.</title>
        <authorList>
            <person name="Wilson H.S."/>
        </authorList>
    </citation>
    <scope>NUCLEOTIDE SEQUENCE [LARGE SCALE GENOMIC DNA]</scope>
    <source>
        <strain evidence="4 5">HSC-16F04</strain>
    </source>
</reference>
<evidence type="ECO:0000256" key="1">
    <source>
        <dbReference type="ARBA" id="ARBA00010839"/>
    </source>
</evidence>
<protein>
    <recommendedName>
        <fullName evidence="2">UPF0225 protein HA050_18815</fullName>
    </recommendedName>
</protein>